<evidence type="ECO:0000256" key="2">
    <source>
        <dbReference type="ARBA" id="ARBA00008806"/>
    </source>
</evidence>
<dbReference type="Gene3D" id="3.40.50.300">
    <property type="entry name" value="P-loop containing nucleotide triphosphate hydrolases"/>
    <property type="match status" value="1"/>
</dbReference>
<keyword evidence="6" id="KW-0472">Membrane</keyword>
<comment type="subcellular location">
    <subcellularLocation>
        <location evidence="1">Cell membrane</location>
        <topology evidence="1">Multi-pass membrane protein</topology>
    </subcellularLocation>
</comment>
<keyword evidence="9" id="KW-1185">Reference proteome</keyword>
<evidence type="ECO:0000313" key="8">
    <source>
        <dbReference type="EMBL" id="SFQ75006.1"/>
    </source>
</evidence>
<keyword evidence="5" id="KW-1133">Transmembrane helix</keyword>
<dbReference type="InterPro" id="IPR003688">
    <property type="entry name" value="TraG/VirD4"/>
</dbReference>
<evidence type="ECO:0000256" key="6">
    <source>
        <dbReference type="ARBA" id="ARBA00023136"/>
    </source>
</evidence>
<dbReference type="SUPFAM" id="SSF52540">
    <property type="entry name" value="P-loop containing nucleoside triphosphate hydrolases"/>
    <property type="match status" value="1"/>
</dbReference>
<evidence type="ECO:0000256" key="1">
    <source>
        <dbReference type="ARBA" id="ARBA00004651"/>
    </source>
</evidence>
<evidence type="ECO:0000256" key="4">
    <source>
        <dbReference type="ARBA" id="ARBA00022692"/>
    </source>
</evidence>
<sequence>MKTDKIKKSATPSGGIEEKASCSLEEHKHVLVIGEVATGKTSTYVLPNILGEKEKSLLVFDPRGTRYHFTQEEKREQGYIVKDYPVLSLDKETIKHIAQMLVKEKTVVYLHFDHREGDKEKEETFTNLINTLYEAIEEQGFYHKGIHVLMDEAQSYKVPHLPLFLAAGRKYNVNFSLTVLHLSSLRDLYGEEATQQMIKYSVKGLFGTRSQEDAEYFASFIEGPFTKEECNAHYLFSLPREVPVWLLPSSH</sequence>
<accession>A0A1I6B268</accession>
<keyword evidence="3" id="KW-1003">Cell membrane</keyword>
<comment type="similarity">
    <text evidence="2">Belongs to the VirD4/TraG family.</text>
</comment>
<name>A0A1I6B268_9BACI</name>
<evidence type="ECO:0000313" key="9">
    <source>
        <dbReference type="Proteomes" id="UP000182762"/>
    </source>
</evidence>
<dbReference type="Proteomes" id="UP000182762">
    <property type="component" value="Unassembled WGS sequence"/>
</dbReference>
<dbReference type="GeneID" id="93711792"/>
<dbReference type="RefSeq" id="WP_061805668.1">
    <property type="nucleotide sequence ID" value="NZ_FOXX01000008.1"/>
</dbReference>
<proteinExistence type="inferred from homology"/>
<evidence type="ECO:0000259" key="7">
    <source>
        <dbReference type="Pfam" id="PF12696"/>
    </source>
</evidence>
<dbReference type="InterPro" id="IPR027417">
    <property type="entry name" value="P-loop_NTPase"/>
</dbReference>
<comment type="caution">
    <text evidence="8">The sequence shown here is derived from an EMBL/GenBank/DDBJ whole genome shotgun (WGS) entry which is preliminary data.</text>
</comment>
<dbReference type="EMBL" id="FOXX01000008">
    <property type="protein sequence ID" value="SFQ75006.1"/>
    <property type="molecule type" value="Genomic_DNA"/>
</dbReference>
<dbReference type="InterPro" id="IPR051539">
    <property type="entry name" value="T4SS-coupling_protein"/>
</dbReference>
<dbReference type="Pfam" id="PF12696">
    <property type="entry name" value="TraG-D_C"/>
    <property type="match status" value="1"/>
</dbReference>
<evidence type="ECO:0000256" key="3">
    <source>
        <dbReference type="ARBA" id="ARBA00022475"/>
    </source>
</evidence>
<dbReference type="PANTHER" id="PTHR37937">
    <property type="entry name" value="CONJUGATIVE TRANSFER: DNA TRANSPORT"/>
    <property type="match status" value="1"/>
</dbReference>
<keyword evidence="4" id="KW-0812">Transmembrane</keyword>
<evidence type="ECO:0000256" key="5">
    <source>
        <dbReference type="ARBA" id="ARBA00022989"/>
    </source>
</evidence>
<organism evidence="8 9">
    <name type="scientific">Priestia endophytica DSM 13796</name>
    <dbReference type="NCBI Taxonomy" id="1121089"/>
    <lineage>
        <taxon>Bacteria</taxon>
        <taxon>Bacillati</taxon>
        <taxon>Bacillota</taxon>
        <taxon>Bacilli</taxon>
        <taxon>Bacillales</taxon>
        <taxon>Bacillaceae</taxon>
        <taxon>Priestia</taxon>
    </lineage>
</organism>
<dbReference type="PANTHER" id="PTHR37937:SF1">
    <property type="entry name" value="CONJUGATIVE TRANSFER: DNA TRANSPORT"/>
    <property type="match status" value="1"/>
</dbReference>
<dbReference type="CDD" id="cd01127">
    <property type="entry name" value="TrwB_TraG_TraD_VirD4"/>
    <property type="match status" value="1"/>
</dbReference>
<gene>
    <name evidence="8" type="ORF">SAMN02745910_03178</name>
</gene>
<protein>
    <submittedName>
        <fullName evidence="8">Type IV secretory system Conjugative DNA transfer</fullName>
    </submittedName>
</protein>
<dbReference type="Pfam" id="PF02534">
    <property type="entry name" value="T4SS-DNA_transf"/>
    <property type="match status" value="1"/>
</dbReference>
<dbReference type="InterPro" id="IPR032689">
    <property type="entry name" value="TraG-D_C"/>
</dbReference>
<reference evidence="8 9" key="1">
    <citation type="submission" date="2016-10" db="EMBL/GenBank/DDBJ databases">
        <authorList>
            <person name="Varghese N."/>
            <person name="Submissions S."/>
        </authorList>
    </citation>
    <scope>NUCLEOTIDE SEQUENCE [LARGE SCALE GENOMIC DNA]</scope>
    <source>
        <strain evidence="8 9">DSM 13796</strain>
    </source>
</reference>
<feature type="domain" description="TraD/TraG TraM recognition site" evidence="7">
    <location>
        <begin position="146"/>
        <end position="220"/>
    </location>
</feature>